<proteinExistence type="predicted"/>
<comment type="caution">
    <text evidence="4">The sequence shown here is derived from an EMBL/GenBank/DDBJ whole genome shotgun (WGS) entry which is preliminary data.</text>
</comment>
<dbReference type="AlphaFoldDB" id="A0A4R5FB76"/>
<keyword evidence="1" id="KW-0328">Glycosyltransferase</keyword>
<feature type="domain" description="Glycosyl transferase family 1" evidence="3">
    <location>
        <begin position="184"/>
        <end position="351"/>
    </location>
</feature>
<dbReference type="SUPFAM" id="SSF53756">
    <property type="entry name" value="UDP-Glycosyltransferase/glycogen phosphorylase"/>
    <property type="match status" value="1"/>
</dbReference>
<dbReference type="InterPro" id="IPR001296">
    <property type="entry name" value="Glyco_trans_1"/>
</dbReference>
<organism evidence="4 5">
    <name type="scientific">Flavobacterium rhamnosiphilum</name>
    <dbReference type="NCBI Taxonomy" id="2541724"/>
    <lineage>
        <taxon>Bacteria</taxon>
        <taxon>Pseudomonadati</taxon>
        <taxon>Bacteroidota</taxon>
        <taxon>Flavobacteriia</taxon>
        <taxon>Flavobacteriales</taxon>
        <taxon>Flavobacteriaceae</taxon>
        <taxon>Flavobacterium</taxon>
    </lineage>
</organism>
<dbReference type="PANTHER" id="PTHR12526:SF510">
    <property type="entry name" value="D-INOSITOL 3-PHOSPHATE GLYCOSYLTRANSFERASE"/>
    <property type="match status" value="1"/>
</dbReference>
<dbReference type="PANTHER" id="PTHR12526">
    <property type="entry name" value="GLYCOSYLTRANSFERASE"/>
    <property type="match status" value="1"/>
</dbReference>
<evidence type="ECO:0000259" key="3">
    <source>
        <dbReference type="Pfam" id="PF00534"/>
    </source>
</evidence>
<evidence type="ECO:0000256" key="1">
    <source>
        <dbReference type="ARBA" id="ARBA00022676"/>
    </source>
</evidence>
<dbReference type="OrthoDB" id="655095at2"/>
<accession>A0A4R5FB76</accession>
<evidence type="ECO:0000256" key="2">
    <source>
        <dbReference type="ARBA" id="ARBA00022679"/>
    </source>
</evidence>
<gene>
    <name evidence="4" type="ORF">E0I26_04990</name>
</gene>
<evidence type="ECO:0000313" key="5">
    <source>
        <dbReference type="Proteomes" id="UP000294814"/>
    </source>
</evidence>
<keyword evidence="5" id="KW-1185">Reference proteome</keyword>
<keyword evidence="2 4" id="KW-0808">Transferase</keyword>
<dbReference type="Pfam" id="PF00534">
    <property type="entry name" value="Glycos_transf_1"/>
    <property type="match status" value="1"/>
</dbReference>
<dbReference type="Proteomes" id="UP000294814">
    <property type="component" value="Unassembled WGS sequence"/>
</dbReference>
<reference evidence="4 5" key="1">
    <citation type="submission" date="2019-03" db="EMBL/GenBank/DDBJ databases">
        <title>Novel species of Flavobacterium.</title>
        <authorList>
            <person name="Liu Q."/>
            <person name="Xin Y.-H."/>
        </authorList>
    </citation>
    <scope>NUCLEOTIDE SEQUENCE [LARGE SCALE GENOMIC DNA]</scope>
    <source>
        <strain evidence="4 5">LB3P52</strain>
    </source>
</reference>
<evidence type="ECO:0000313" key="4">
    <source>
        <dbReference type="EMBL" id="TDE46042.1"/>
    </source>
</evidence>
<dbReference type="RefSeq" id="WP_131915391.1">
    <property type="nucleotide sequence ID" value="NZ_SMLG01000002.1"/>
</dbReference>
<dbReference type="CDD" id="cd03801">
    <property type="entry name" value="GT4_PimA-like"/>
    <property type="match status" value="1"/>
</dbReference>
<name>A0A4R5FB76_9FLAO</name>
<dbReference type="Gene3D" id="3.40.50.2000">
    <property type="entry name" value="Glycogen Phosphorylase B"/>
    <property type="match status" value="2"/>
</dbReference>
<dbReference type="GO" id="GO:0016757">
    <property type="term" value="F:glycosyltransferase activity"/>
    <property type="evidence" value="ECO:0007669"/>
    <property type="project" value="UniProtKB-KW"/>
</dbReference>
<dbReference type="EMBL" id="SMLG01000002">
    <property type="protein sequence ID" value="TDE46042.1"/>
    <property type="molecule type" value="Genomic_DNA"/>
</dbReference>
<protein>
    <submittedName>
        <fullName evidence="4">Glycosyltransferase</fullName>
    </submittedName>
</protein>
<sequence>MKKILFIIHEASETGAPLVINNLLNTSYSKGNKCFVLSIYGGKIEDNLRNNAQVSVLYVKGQSNGFFHKVIRKFFKPKNDYLKKLDSGFFDLVYINSIASLTRLPSLKFLKKSKTVLHIHEGPVLIRNLDAEVLLQKEINNFSKLIFVSDFVKEAIISEHRIDSSKFEVIPPVIRELNNFNSESNFLKLAENSFVVCSSGSMNHTKGVDVFLQIAKNVINKANVNRPIYFIWIGTNGSAEIRNHLLADIKKMCLEDNVKILPNTEAIISYFNESDVFLLSSREESYSMVAMENAMLGNPVVCFDKGNGTKEFINNENGAVVPYLDIQEAATAILEMYDNPAVLKRKSAAMKKSALEFSADNGAVRIFNLIEEVIYER</sequence>